<name>A0A1M7HQ42_9RHOB</name>
<organism evidence="6 7">
    <name type="scientific">Roseovarius pacificus</name>
    <dbReference type="NCBI Taxonomy" id="337701"/>
    <lineage>
        <taxon>Bacteria</taxon>
        <taxon>Pseudomonadati</taxon>
        <taxon>Pseudomonadota</taxon>
        <taxon>Alphaproteobacteria</taxon>
        <taxon>Rhodobacterales</taxon>
        <taxon>Roseobacteraceae</taxon>
        <taxon>Roseovarius</taxon>
    </lineage>
</organism>
<dbReference type="PANTHER" id="PTHR12526:SF640">
    <property type="entry name" value="COLANIC ACID BIOSYNTHESIS GLYCOSYLTRANSFERASE WCAL-RELATED"/>
    <property type="match status" value="1"/>
</dbReference>
<dbReference type="InterPro" id="IPR001296">
    <property type="entry name" value="Glyco_trans_1"/>
</dbReference>
<keyword evidence="3 6" id="KW-0808">Transferase</keyword>
<dbReference type="InterPro" id="IPR028098">
    <property type="entry name" value="Glyco_trans_4-like_N"/>
</dbReference>
<dbReference type="PANTHER" id="PTHR12526">
    <property type="entry name" value="GLYCOSYLTRANSFERASE"/>
    <property type="match status" value="1"/>
</dbReference>
<keyword evidence="2" id="KW-0328">Glycosyltransferase</keyword>
<dbReference type="EMBL" id="FRBR01000013">
    <property type="protein sequence ID" value="SHM30463.1"/>
    <property type="molecule type" value="Genomic_DNA"/>
</dbReference>
<feature type="domain" description="Glycosyl transferase family 1" evidence="4">
    <location>
        <begin position="224"/>
        <end position="365"/>
    </location>
</feature>
<evidence type="ECO:0000256" key="2">
    <source>
        <dbReference type="ARBA" id="ARBA00022676"/>
    </source>
</evidence>
<feature type="domain" description="Glycosyltransferase subfamily 4-like N-terminal" evidence="5">
    <location>
        <begin position="112"/>
        <end position="208"/>
    </location>
</feature>
<evidence type="ECO:0000256" key="3">
    <source>
        <dbReference type="ARBA" id="ARBA00022679"/>
    </source>
</evidence>
<gene>
    <name evidence="6" type="ORF">SAMN05444398_11351</name>
</gene>
<evidence type="ECO:0000256" key="1">
    <source>
        <dbReference type="ARBA" id="ARBA00009481"/>
    </source>
</evidence>
<keyword evidence="7" id="KW-1185">Reference proteome</keyword>
<dbReference type="GO" id="GO:0016757">
    <property type="term" value="F:glycosyltransferase activity"/>
    <property type="evidence" value="ECO:0007669"/>
    <property type="project" value="UniProtKB-KW"/>
</dbReference>
<evidence type="ECO:0000259" key="5">
    <source>
        <dbReference type="Pfam" id="PF13439"/>
    </source>
</evidence>
<dbReference type="Pfam" id="PF00534">
    <property type="entry name" value="Glycos_transf_1"/>
    <property type="match status" value="1"/>
</dbReference>
<dbReference type="AlphaFoldDB" id="A0A1M7HQ42"/>
<protein>
    <submittedName>
        <fullName evidence="6">Glycosyltransferase involved in cell wall bisynthesis</fullName>
    </submittedName>
</protein>
<dbReference type="OrthoDB" id="9790710at2"/>
<proteinExistence type="inferred from homology"/>
<dbReference type="Gene3D" id="3.40.50.2000">
    <property type="entry name" value="Glycogen Phosphorylase B"/>
    <property type="match status" value="2"/>
</dbReference>
<comment type="similarity">
    <text evidence="1">Belongs to the glycosyltransferase group 1 family. Glycosyltransferase 4 subfamily.</text>
</comment>
<dbReference type="STRING" id="337701.SAMN05444398_11351"/>
<sequence length="401" mass="43910">MRIGYLMNAYPMTSTTFIRREIHAIEDEGGEVLRYAIRPWDEPLVDAQDEAEQRKTFYLLVGRVPALLGDFVKETLANPRGMARALKTWWRLWRNAGRGFVPHVAYLLESVSLKRRAVSDGIGHLHTHFSTNSAAVAMLSHKLGGPGYSFTAHGPDEFVDWGRSSLDMKVAEARFVVAISEFCRVQIARAAGMDQWDKIHIVRCGIDTFEFAPTDAPFDAQAPFVTVGRLCPQKAQTLIVEAAARVAPAHPDLRIILIGDGETRDRVEAAIARHGLQGNITLLGWCDNAEVRETLGRARALLLPSFAEGLPVVIMEALALGRPAISTYIAGIPELVDDGCGWIIPAGSVESIAQAMQSALDAPSDTLAAKGAEGRRRVEEGHDVMKNARRLKALIEESSKG</sequence>
<evidence type="ECO:0000313" key="6">
    <source>
        <dbReference type="EMBL" id="SHM30463.1"/>
    </source>
</evidence>
<dbReference type="SUPFAM" id="SSF53756">
    <property type="entry name" value="UDP-Glycosyltransferase/glycogen phosphorylase"/>
    <property type="match status" value="1"/>
</dbReference>
<reference evidence="6 7" key="1">
    <citation type="submission" date="2016-11" db="EMBL/GenBank/DDBJ databases">
        <authorList>
            <person name="Jaros S."/>
            <person name="Januszkiewicz K."/>
            <person name="Wedrychowicz H."/>
        </authorList>
    </citation>
    <scope>NUCLEOTIDE SEQUENCE [LARGE SCALE GENOMIC DNA]</scope>
    <source>
        <strain evidence="6 7">DSM 29589</strain>
    </source>
</reference>
<evidence type="ECO:0000259" key="4">
    <source>
        <dbReference type="Pfam" id="PF00534"/>
    </source>
</evidence>
<accession>A0A1M7HQ42</accession>
<dbReference type="RefSeq" id="WP_073036488.1">
    <property type="nucleotide sequence ID" value="NZ_BMLR01000013.1"/>
</dbReference>
<dbReference type="Pfam" id="PF13439">
    <property type="entry name" value="Glyco_transf_4"/>
    <property type="match status" value="1"/>
</dbReference>
<evidence type="ECO:0000313" key="7">
    <source>
        <dbReference type="Proteomes" id="UP000183974"/>
    </source>
</evidence>
<dbReference type="Proteomes" id="UP000183974">
    <property type="component" value="Unassembled WGS sequence"/>
</dbReference>